<dbReference type="PROSITE" id="PS00636">
    <property type="entry name" value="DNAJ_1"/>
    <property type="match status" value="1"/>
</dbReference>
<dbReference type="InterPro" id="IPR049886">
    <property type="entry name" value="CFI_box_CTERM_dom"/>
</dbReference>
<dbReference type="PRINTS" id="PR00625">
    <property type="entry name" value="JDOMAIN"/>
</dbReference>
<dbReference type="SUPFAM" id="SSF81901">
    <property type="entry name" value="HCP-like"/>
    <property type="match status" value="1"/>
</dbReference>
<dbReference type="SUPFAM" id="SSF46565">
    <property type="entry name" value="Chaperone J-domain"/>
    <property type="match status" value="1"/>
</dbReference>
<dbReference type="Gene3D" id="1.10.287.110">
    <property type="entry name" value="DnaJ domain"/>
    <property type="match status" value="1"/>
</dbReference>
<dbReference type="NCBIfam" id="NF041770">
    <property type="entry name" value="CFI_box_CTERM"/>
    <property type="match status" value="1"/>
</dbReference>
<dbReference type="InterPro" id="IPR011990">
    <property type="entry name" value="TPR-like_helical_dom_sf"/>
</dbReference>
<sequence length="500" mass="57205">MAYELYQTLNIPTQASPEDIRRAYYRLVRKHSPEKDPERFKVIREAYETLSDAKAKQNYDSVQQHGGEIVVLLSQAEERMEEENWPEAIRLLKHTLVLSPGADSIRNRLGLCYIHHQQWDEATKTYQILTASNPDVAVYWSNFGCANKEIAETISEGDSRRSIYYQKARICFQKSVDLEPFNSQPFMAIAQTFLAEENYTQALKWAEKAIGADGKIDFQDFDALFLICIINLRSNQLEQVTATADRIIACLPADEDIRKYVAAKFALIGFELLEAGAKYINPQILKAALTFMSAAKRFSPDNAEIATIQREISEVVNAFNEYDILKDDYQIINGFKRLAAFRILNALGSEDSASERDRIFKDIISEISNSTDSEVLASAKRIKSKYPAIYRLNAEFFARLEKVAAEISRKQQYQPQTQPTNNSSDDCFVVTATYGTPHAAEVIKYRYFRDKYLRKHILGRKFIQHYYHIGPLAASQIKKHPNLKKIMALILGKLAKYLPN</sequence>
<dbReference type="SMART" id="SM00028">
    <property type="entry name" value="TPR"/>
    <property type="match status" value="3"/>
</dbReference>
<dbReference type="InterPro" id="IPR001623">
    <property type="entry name" value="DnaJ_domain"/>
</dbReference>
<organism evidence="5 6">
    <name type="scientific">Nodularia spumigena UHCC 0060</name>
    <dbReference type="NCBI Taxonomy" id="3110300"/>
    <lineage>
        <taxon>Bacteria</taxon>
        <taxon>Bacillati</taxon>
        <taxon>Cyanobacteriota</taxon>
        <taxon>Cyanophyceae</taxon>
        <taxon>Nostocales</taxon>
        <taxon>Nodulariaceae</taxon>
        <taxon>Nodularia</taxon>
    </lineage>
</organism>
<dbReference type="Gene3D" id="1.25.40.10">
    <property type="entry name" value="Tetratricopeptide repeat domain"/>
    <property type="match status" value="2"/>
</dbReference>
<feature type="domain" description="J" evidence="4">
    <location>
        <begin position="4"/>
        <end position="63"/>
    </location>
</feature>
<evidence type="ECO:0000313" key="6">
    <source>
        <dbReference type="Proteomes" id="UP001303285"/>
    </source>
</evidence>
<dbReference type="PANTHER" id="PTHR43096:SF10">
    <property type="entry name" value="CHAPERONE PROTEIN DNAJ A6, CHLOROPLASTIC"/>
    <property type="match status" value="1"/>
</dbReference>
<keyword evidence="6" id="KW-1185">Reference proteome</keyword>
<evidence type="ECO:0000256" key="1">
    <source>
        <dbReference type="ARBA" id="ARBA00022705"/>
    </source>
</evidence>
<dbReference type="RefSeq" id="WP_323244708.1">
    <property type="nucleotide sequence ID" value="NZ_JAYGHK010000110.1"/>
</dbReference>
<dbReference type="Pfam" id="PF14559">
    <property type="entry name" value="TPR_19"/>
    <property type="match status" value="1"/>
</dbReference>
<protein>
    <submittedName>
        <fullName evidence="5">CFI-box-CTERM domain-containing protein</fullName>
    </submittedName>
</protein>
<dbReference type="EMBL" id="JAYGHK010000110">
    <property type="protein sequence ID" value="MEA5610520.1"/>
    <property type="molecule type" value="Genomic_DNA"/>
</dbReference>
<dbReference type="PROSITE" id="PS50076">
    <property type="entry name" value="DNAJ_2"/>
    <property type="match status" value="1"/>
</dbReference>
<keyword evidence="3" id="KW-0143">Chaperone</keyword>
<evidence type="ECO:0000256" key="2">
    <source>
        <dbReference type="ARBA" id="ARBA00023016"/>
    </source>
</evidence>
<keyword evidence="2" id="KW-0346">Stress response</keyword>
<proteinExistence type="predicted"/>
<evidence type="ECO:0000256" key="3">
    <source>
        <dbReference type="ARBA" id="ARBA00023186"/>
    </source>
</evidence>
<dbReference type="CDD" id="cd06257">
    <property type="entry name" value="DnaJ"/>
    <property type="match status" value="1"/>
</dbReference>
<evidence type="ECO:0000259" key="4">
    <source>
        <dbReference type="PROSITE" id="PS50076"/>
    </source>
</evidence>
<gene>
    <name evidence="5" type="ORF">VB695_21010</name>
</gene>
<accession>A0ABU5UW27</accession>
<evidence type="ECO:0000313" key="5">
    <source>
        <dbReference type="EMBL" id="MEA5610520.1"/>
    </source>
</evidence>
<dbReference type="Proteomes" id="UP001303285">
    <property type="component" value="Unassembled WGS sequence"/>
</dbReference>
<dbReference type="PANTHER" id="PTHR43096">
    <property type="entry name" value="DNAJ HOMOLOG 1, MITOCHONDRIAL-RELATED"/>
    <property type="match status" value="1"/>
</dbReference>
<keyword evidence="1" id="KW-0235">DNA replication</keyword>
<dbReference type="InterPro" id="IPR018253">
    <property type="entry name" value="DnaJ_domain_CS"/>
</dbReference>
<name>A0ABU5UW27_NODSP</name>
<dbReference type="SMART" id="SM00271">
    <property type="entry name" value="DnaJ"/>
    <property type="match status" value="1"/>
</dbReference>
<dbReference type="SUPFAM" id="SSF48452">
    <property type="entry name" value="TPR-like"/>
    <property type="match status" value="1"/>
</dbReference>
<dbReference type="InterPro" id="IPR036869">
    <property type="entry name" value="J_dom_sf"/>
</dbReference>
<dbReference type="InterPro" id="IPR019734">
    <property type="entry name" value="TPR_rpt"/>
</dbReference>
<reference evidence="5 6" key="1">
    <citation type="submission" date="2023-12" db="EMBL/GenBank/DDBJ databases">
        <title>Baltic Sea Cyanobacteria.</title>
        <authorList>
            <person name="Delbaje E."/>
            <person name="Fewer D.P."/>
            <person name="Shishido T.K."/>
        </authorList>
    </citation>
    <scope>NUCLEOTIDE SEQUENCE [LARGE SCALE GENOMIC DNA]</scope>
    <source>
        <strain evidence="5 6">UHCC 0060</strain>
    </source>
</reference>
<comment type="caution">
    <text evidence="5">The sequence shown here is derived from an EMBL/GenBank/DDBJ whole genome shotgun (WGS) entry which is preliminary data.</text>
</comment>
<dbReference type="Pfam" id="PF00226">
    <property type="entry name" value="DnaJ"/>
    <property type="match status" value="1"/>
</dbReference>